<evidence type="ECO:0008006" key="3">
    <source>
        <dbReference type="Google" id="ProtNLM"/>
    </source>
</evidence>
<dbReference type="KEGG" id="cfus:CYFUS_005365"/>
<protein>
    <recommendedName>
        <fullName evidence="3">Pentapeptide repeat-containing protein</fullName>
    </recommendedName>
</protein>
<name>A0A250J8S1_9BACT</name>
<organism evidence="1 2">
    <name type="scientific">Cystobacter fuscus</name>
    <dbReference type="NCBI Taxonomy" id="43"/>
    <lineage>
        <taxon>Bacteria</taxon>
        <taxon>Pseudomonadati</taxon>
        <taxon>Myxococcota</taxon>
        <taxon>Myxococcia</taxon>
        <taxon>Myxococcales</taxon>
        <taxon>Cystobacterineae</taxon>
        <taxon>Archangiaceae</taxon>
        <taxon>Cystobacter</taxon>
    </lineage>
</organism>
<reference evidence="1 2" key="1">
    <citation type="submission" date="2017-06" db="EMBL/GenBank/DDBJ databases">
        <title>Sequencing and comparative analysis of myxobacterial genomes.</title>
        <authorList>
            <person name="Rupp O."/>
            <person name="Goesmann A."/>
            <person name="Sogaard-Andersen L."/>
        </authorList>
    </citation>
    <scope>NUCLEOTIDE SEQUENCE [LARGE SCALE GENOMIC DNA]</scope>
    <source>
        <strain evidence="1 2">DSM 52655</strain>
    </source>
</reference>
<dbReference type="RefSeq" id="WP_095987882.1">
    <property type="nucleotide sequence ID" value="NZ_CP022098.1"/>
</dbReference>
<proteinExistence type="predicted"/>
<evidence type="ECO:0000313" key="2">
    <source>
        <dbReference type="Proteomes" id="UP000217257"/>
    </source>
</evidence>
<accession>A0A250J8S1</accession>
<evidence type="ECO:0000313" key="1">
    <source>
        <dbReference type="EMBL" id="ATB39917.1"/>
    </source>
</evidence>
<sequence>MHASSNVHYEERVIEGERLELTDKEAIYWLGPNLTLRRCTVVLGVAERQLVPMWGRLIDCTITAKREVADQWLTSMQFEGCRFVGKFTGIGFGQRAGVDRWWEHGGIANCDFSEARLDECVFHSCDMRTIRLPKWPCFTILEPIKHGRELLSVPWPGDFVPVVLEGPLKEQPTTSAVTLYAPAEAKRSRATLEEFKAAVGRFDFIVR</sequence>
<dbReference type="EMBL" id="CP022098">
    <property type="protein sequence ID" value="ATB39917.1"/>
    <property type="molecule type" value="Genomic_DNA"/>
</dbReference>
<dbReference type="AlphaFoldDB" id="A0A250J8S1"/>
<gene>
    <name evidence="1" type="ORF">CYFUS_005365</name>
</gene>
<dbReference type="Proteomes" id="UP000217257">
    <property type="component" value="Chromosome"/>
</dbReference>